<sequence>MTEHPSPWRNPVMWLVFVLPGIAIVAGVGLVIVASRSGGSDAIPDQVRRTAQVQVADLAPDAVAQREKLSAVMRIDAERDLVEVLPVSGRFMRDETLRLTLAHPARADEDRELLLQPTETGWRAEAAIDTGHDWNLRLAAADGRWRLQGRLARGELAAHLHPALQDDAAGR</sequence>
<dbReference type="EMBL" id="JACCKA010000094">
    <property type="protein sequence ID" value="NZA28535.1"/>
    <property type="molecule type" value="Genomic_DNA"/>
</dbReference>
<gene>
    <name evidence="2" type="ORF">H0E84_19360</name>
</gene>
<protein>
    <submittedName>
        <fullName evidence="2">FixH family protein</fullName>
    </submittedName>
</protein>
<keyword evidence="1" id="KW-0812">Transmembrane</keyword>
<evidence type="ECO:0000313" key="3">
    <source>
        <dbReference type="Proteomes" id="UP000578091"/>
    </source>
</evidence>
<evidence type="ECO:0000256" key="1">
    <source>
        <dbReference type="SAM" id="Phobius"/>
    </source>
</evidence>
<evidence type="ECO:0000313" key="2">
    <source>
        <dbReference type="EMBL" id="NZA28535.1"/>
    </source>
</evidence>
<keyword evidence="3" id="KW-1185">Reference proteome</keyword>
<dbReference type="Pfam" id="PF05751">
    <property type="entry name" value="FixH"/>
    <property type="match status" value="1"/>
</dbReference>
<comment type="caution">
    <text evidence="2">The sequence shown here is derived from an EMBL/GenBank/DDBJ whole genome shotgun (WGS) entry which is preliminary data.</text>
</comment>
<dbReference type="AlphaFoldDB" id="A0A853JI39"/>
<dbReference type="RefSeq" id="WP_180680299.1">
    <property type="nucleotide sequence ID" value="NZ_JACCKA010000094.1"/>
</dbReference>
<feature type="transmembrane region" description="Helical" evidence="1">
    <location>
        <begin position="12"/>
        <end position="34"/>
    </location>
</feature>
<accession>A0A853JI39</accession>
<organism evidence="2 3">
    <name type="scientific">Luteimonas salinisoli</name>
    <dbReference type="NCBI Taxonomy" id="2752307"/>
    <lineage>
        <taxon>Bacteria</taxon>
        <taxon>Pseudomonadati</taxon>
        <taxon>Pseudomonadota</taxon>
        <taxon>Gammaproteobacteria</taxon>
        <taxon>Lysobacterales</taxon>
        <taxon>Lysobacteraceae</taxon>
        <taxon>Luteimonas</taxon>
    </lineage>
</organism>
<keyword evidence="1" id="KW-0472">Membrane</keyword>
<reference evidence="2 3" key="1">
    <citation type="submission" date="2020-07" db="EMBL/GenBank/DDBJ databases">
        <title>Luteimonas sp. SJ-92.</title>
        <authorList>
            <person name="Huang X.-X."/>
            <person name="Xu L."/>
            <person name="Sun J.-Q."/>
        </authorList>
    </citation>
    <scope>NUCLEOTIDE SEQUENCE [LARGE SCALE GENOMIC DNA]</scope>
    <source>
        <strain evidence="2 3">SJ-92</strain>
    </source>
</reference>
<keyword evidence="1" id="KW-1133">Transmembrane helix</keyword>
<name>A0A853JI39_9GAMM</name>
<dbReference type="InterPro" id="IPR008620">
    <property type="entry name" value="FixH"/>
</dbReference>
<proteinExistence type="predicted"/>
<dbReference type="Proteomes" id="UP000578091">
    <property type="component" value="Unassembled WGS sequence"/>
</dbReference>